<proteinExistence type="predicted"/>
<evidence type="ECO:0000256" key="1">
    <source>
        <dbReference type="SAM" id="MobiDB-lite"/>
    </source>
</evidence>
<feature type="region of interest" description="Disordered" evidence="1">
    <location>
        <begin position="199"/>
        <end position="222"/>
    </location>
</feature>
<dbReference type="AlphaFoldDB" id="A0A915CZ77"/>
<organism evidence="2 3">
    <name type="scientific">Ditylenchus dipsaci</name>
    <dbReference type="NCBI Taxonomy" id="166011"/>
    <lineage>
        <taxon>Eukaryota</taxon>
        <taxon>Metazoa</taxon>
        <taxon>Ecdysozoa</taxon>
        <taxon>Nematoda</taxon>
        <taxon>Chromadorea</taxon>
        <taxon>Rhabditida</taxon>
        <taxon>Tylenchina</taxon>
        <taxon>Tylenchomorpha</taxon>
        <taxon>Sphaerularioidea</taxon>
        <taxon>Anguinidae</taxon>
        <taxon>Anguininae</taxon>
        <taxon>Ditylenchus</taxon>
    </lineage>
</organism>
<accession>A0A915CZ77</accession>
<evidence type="ECO:0000313" key="2">
    <source>
        <dbReference type="Proteomes" id="UP000887574"/>
    </source>
</evidence>
<reference evidence="3" key="1">
    <citation type="submission" date="2022-11" db="UniProtKB">
        <authorList>
            <consortium name="WormBaseParasite"/>
        </authorList>
    </citation>
    <scope>IDENTIFICATION</scope>
</reference>
<feature type="region of interest" description="Disordered" evidence="1">
    <location>
        <begin position="146"/>
        <end position="165"/>
    </location>
</feature>
<protein>
    <submittedName>
        <fullName evidence="3">Uncharacterized protein</fullName>
    </submittedName>
</protein>
<feature type="compositionally biased region" description="Polar residues" evidence="1">
    <location>
        <begin position="199"/>
        <end position="210"/>
    </location>
</feature>
<dbReference type="WBParaSite" id="jg14233">
    <property type="protein sequence ID" value="jg14233"/>
    <property type="gene ID" value="jg14233"/>
</dbReference>
<sequence length="222" mass="24200">MSRDECVLKITIKALQEYEAGITSCSTLGENLKEAEQCPTGDETRTLVNALNSEFTSWCAEGNSSNNNSTSALMPKPSEGQQCLLRIVVALLQDENTNGIESCGSSSNNMNQAKTKELHNVCIYIEGQGRLCCVMAVLAVVLAQDEATDTTQSTEETTLTPSGIFPELPMRRSVCSKQPSNCSKMTWHTPLHASHWRRTLSSQRMPSGSGVSRVDPGCDRHL</sequence>
<evidence type="ECO:0000313" key="3">
    <source>
        <dbReference type="WBParaSite" id="jg14233"/>
    </source>
</evidence>
<name>A0A915CZ77_9BILA</name>
<dbReference type="Proteomes" id="UP000887574">
    <property type="component" value="Unplaced"/>
</dbReference>
<feature type="compositionally biased region" description="Low complexity" evidence="1">
    <location>
        <begin position="146"/>
        <end position="160"/>
    </location>
</feature>
<keyword evidence="2" id="KW-1185">Reference proteome</keyword>